<dbReference type="RefSeq" id="WP_096409934.1">
    <property type="nucleotide sequence ID" value="NZ_AP017372.2"/>
</dbReference>
<dbReference type="AlphaFoldDB" id="A0A0X8XAP8"/>
<dbReference type="Proteomes" id="UP000218890">
    <property type="component" value="Chromosome"/>
</dbReference>
<dbReference type="InterPro" id="IPR000715">
    <property type="entry name" value="Glycosyl_transferase_4"/>
</dbReference>
<dbReference type="CDD" id="cd06853">
    <property type="entry name" value="GT_WecA_like"/>
    <property type="match status" value="1"/>
</dbReference>
<proteinExistence type="predicted"/>
<evidence type="ECO:0000256" key="5">
    <source>
        <dbReference type="ARBA" id="ARBA00022989"/>
    </source>
</evidence>
<dbReference type="KEGG" id="hhk:HH1059_19020"/>
<keyword evidence="7" id="KW-0479">Metal-binding</keyword>
<evidence type="ECO:0000256" key="8">
    <source>
        <dbReference type="SAM" id="Phobius"/>
    </source>
</evidence>
<feature type="transmembrane region" description="Helical" evidence="8">
    <location>
        <begin position="214"/>
        <end position="235"/>
    </location>
</feature>
<evidence type="ECO:0000313" key="10">
    <source>
        <dbReference type="Proteomes" id="UP000218890"/>
    </source>
</evidence>
<feature type="transmembrane region" description="Helical" evidence="8">
    <location>
        <begin position="103"/>
        <end position="122"/>
    </location>
</feature>
<evidence type="ECO:0000256" key="7">
    <source>
        <dbReference type="PIRSR" id="PIRSR600715-1"/>
    </source>
</evidence>
<dbReference type="Pfam" id="PF00953">
    <property type="entry name" value="Glycos_transf_4"/>
    <property type="match status" value="1"/>
</dbReference>
<feature type="binding site" evidence="7">
    <location>
        <position position="217"/>
    </location>
    <ligand>
        <name>Mg(2+)</name>
        <dbReference type="ChEBI" id="CHEBI:18420"/>
    </ligand>
</feature>
<keyword evidence="5 8" id="KW-1133">Transmembrane helix</keyword>
<evidence type="ECO:0000256" key="6">
    <source>
        <dbReference type="ARBA" id="ARBA00023136"/>
    </source>
</evidence>
<name>A0A0X8XAP8_HALHR</name>
<accession>A0A0X8XAP8</accession>
<dbReference type="EMBL" id="AP017372">
    <property type="protein sequence ID" value="BAU58590.2"/>
    <property type="molecule type" value="Genomic_DNA"/>
</dbReference>
<evidence type="ECO:0000256" key="4">
    <source>
        <dbReference type="ARBA" id="ARBA00022692"/>
    </source>
</evidence>
<feature type="transmembrane region" description="Helical" evidence="8">
    <location>
        <begin position="295"/>
        <end position="314"/>
    </location>
</feature>
<feature type="binding site" evidence="7">
    <location>
        <position position="152"/>
    </location>
    <ligand>
        <name>Mg(2+)</name>
        <dbReference type="ChEBI" id="CHEBI:18420"/>
    </ligand>
</feature>
<reference evidence="9" key="1">
    <citation type="submission" date="2016-02" db="EMBL/GenBank/DDBJ databases">
        <title>Halorhodospira halochloris DSM-1059 complete genome, version 2.</title>
        <authorList>
            <person name="Tsukatani Y."/>
        </authorList>
    </citation>
    <scope>NUCLEOTIDE SEQUENCE</scope>
    <source>
        <strain evidence="9">DSM 1059</strain>
    </source>
</reference>
<dbReference type="PANTHER" id="PTHR22926">
    <property type="entry name" value="PHOSPHO-N-ACETYLMURAMOYL-PENTAPEPTIDE-TRANSFERASE"/>
    <property type="match status" value="1"/>
</dbReference>
<keyword evidence="10" id="KW-1185">Reference proteome</keyword>
<sequence length="355" mass="38384">MIQIAGQVLLTFVMTATLLMVLRRPAVQAGLVDKPTSRKRHGRPVPLIGGICIILGFFTGILPAELGLRDYQALFTGMTLLLIVGVVDDLIDVRPGYKFGFQTIAAFLLSVWGGLLVTDLGYLFGYQWYIELGLLALPFTLLCVVGLTNAINMFDGLDGLASGTTAVALGWLTLAGFLGEADKWPLLSGLLLTAVLAFLVFNARNPWRRRAASFLGDSGSMVLGFALAWFCIEAATGSEAVLPPIAIGWILALPVMDALILMGRRILRGQTPFRADREHLHHTLSRAGFTHGQSVFILVLSSFILGGTGSLAALAGAPEWLLTVGLIPIALCHIAFHARAWRVAAFIRRKRYSKT</sequence>
<dbReference type="PANTHER" id="PTHR22926:SF3">
    <property type="entry name" value="UNDECAPRENYL-PHOSPHATE ALPHA-N-ACETYLGLUCOSAMINYL 1-PHOSPHATE TRANSFERASE"/>
    <property type="match status" value="1"/>
</dbReference>
<feature type="transmembrane region" description="Helical" evidence="8">
    <location>
        <begin position="184"/>
        <end position="202"/>
    </location>
</feature>
<dbReference type="GO" id="GO:0071555">
    <property type="term" value="P:cell wall organization"/>
    <property type="evidence" value="ECO:0007669"/>
    <property type="project" value="TreeGrafter"/>
</dbReference>
<feature type="transmembrane region" description="Helical" evidence="8">
    <location>
        <begin position="241"/>
        <end position="262"/>
    </location>
</feature>
<organism evidence="9 10">
    <name type="scientific">Halorhodospira halochloris</name>
    <name type="common">Ectothiorhodospira halochloris</name>
    <dbReference type="NCBI Taxonomy" id="1052"/>
    <lineage>
        <taxon>Bacteria</taxon>
        <taxon>Pseudomonadati</taxon>
        <taxon>Pseudomonadota</taxon>
        <taxon>Gammaproteobacteria</taxon>
        <taxon>Chromatiales</taxon>
        <taxon>Ectothiorhodospiraceae</taxon>
        <taxon>Halorhodospira</taxon>
    </lineage>
</organism>
<evidence type="ECO:0000313" key="9">
    <source>
        <dbReference type="EMBL" id="BAU58590.2"/>
    </source>
</evidence>
<keyword evidence="4 8" id="KW-0812">Transmembrane</keyword>
<keyword evidence="6 8" id="KW-0472">Membrane</keyword>
<dbReference type="GO" id="GO:0016780">
    <property type="term" value="F:phosphotransferase activity, for other substituted phosphate groups"/>
    <property type="evidence" value="ECO:0007669"/>
    <property type="project" value="InterPro"/>
</dbReference>
<keyword evidence="2" id="KW-1003">Cell membrane</keyword>
<protein>
    <submittedName>
        <fullName evidence="9">Undecaprenyl-phosphate N-acetylglucosaminyl 1-phosphate transferase</fullName>
    </submittedName>
</protein>
<dbReference type="OrthoDB" id="9783652at2"/>
<keyword evidence="3 9" id="KW-0808">Transferase</keyword>
<keyword evidence="7" id="KW-0460">Magnesium</keyword>
<dbReference type="GO" id="GO:0009103">
    <property type="term" value="P:lipopolysaccharide biosynthetic process"/>
    <property type="evidence" value="ECO:0007669"/>
    <property type="project" value="TreeGrafter"/>
</dbReference>
<comment type="cofactor">
    <cofactor evidence="7">
        <name>Mg(2+)</name>
        <dbReference type="ChEBI" id="CHEBI:18420"/>
    </cofactor>
</comment>
<feature type="transmembrane region" description="Helical" evidence="8">
    <location>
        <begin position="320"/>
        <end position="341"/>
    </location>
</feature>
<dbReference type="GO" id="GO:0005886">
    <property type="term" value="C:plasma membrane"/>
    <property type="evidence" value="ECO:0007669"/>
    <property type="project" value="UniProtKB-SubCell"/>
</dbReference>
<gene>
    <name evidence="9" type="primary">wecA</name>
    <name evidence="9" type="ORF">HH1059_19020</name>
</gene>
<feature type="transmembrane region" description="Helical" evidence="8">
    <location>
        <begin position="6"/>
        <end position="23"/>
    </location>
</feature>
<evidence type="ECO:0000256" key="1">
    <source>
        <dbReference type="ARBA" id="ARBA00004651"/>
    </source>
</evidence>
<comment type="subcellular location">
    <subcellularLocation>
        <location evidence="1">Cell membrane</location>
        <topology evidence="1">Multi-pass membrane protein</topology>
    </subcellularLocation>
</comment>
<feature type="transmembrane region" description="Helical" evidence="8">
    <location>
        <begin position="128"/>
        <end position="147"/>
    </location>
</feature>
<evidence type="ECO:0000256" key="2">
    <source>
        <dbReference type="ARBA" id="ARBA00022475"/>
    </source>
</evidence>
<dbReference type="GO" id="GO:0044038">
    <property type="term" value="P:cell wall macromolecule biosynthetic process"/>
    <property type="evidence" value="ECO:0007669"/>
    <property type="project" value="TreeGrafter"/>
</dbReference>
<evidence type="ECO:0000256" key="3">
    <source>
        <dbReference type="ARBA" id="ARBA00022679"/>
    </source>
</evidence>
<dbReference type="GO" id="GO:0046872">
    <property type="term" value="F:metal ion binding"/>
    <property type="evidence" value="ECO:0007669"/>
    <property type="project" value="UniProtKB-KW"/>
</dbReference>
<feature type="transmembrane region" description="Helical" evidence="8">
    <location>
        <begin position="44"/>
        <end position="62"/>
    </location>
</feature>
<feature type="transmembrane region" description="Helical" evidence="8">
    <location>
        <begin position="74"/>
        <end position="91"/>
    </location>
</feature>